<gene>
    <name evidence="4" type="ORF">CF651_16200</name>
</gene>
<dbReference type="Proteomes" id="UP000215509">
    <property type="component" value="Unassembled WGS sequence"/>
</dbReference>
<dbReference type="GO" id="GO:0016747">
    <property type="term" value="F:acyltransferase activity, transferring groups other than amino-acyl groups"/>
    <property type="evidence" value="ECO:0007669"/>
    <property type="project" value="InterPro"/>
</dbReference>
<dbReference type="PANTHER" id="PTHR43877">
    <property type="entry name" value="AMINOALKYLPHOSPHONATE N-ACETYLTRANSFERASE-RELATED-RELATED"/>
    <property type="match status" value="1"/>
</dbReference>
<organism evidence="4 5">
    <name type="scientific">Paenibacillus rigui</name>
    <dbReference type="NCBI Taxonomy" id="554312"/>
    <lineage>
        <taxon>Bacteria</taxon>
        <taxon>Bacillati</taxon>
        <taxon>Bacillota</taxon>
        <taxon>Bacilli</taxon>
        <taxon>Bacillales</taxon>
        <taxon>Paenibacillaceae</taxon>
        <taxon>Paenibacillus</taxon>
    </lineage>
</organism>
<evidence type="ECO:0000256" key="2">
    <source>
        <dbReference type="ARBA" id="ARBA00023315"/>
    </source>
</evidence>
<dbReference type="CDD" id="cd04301">
    <property type="entry name" value="NAT_SF"/>
    <property type="match status" value="1"/>
</dbReference>
<reference evidence="4 5" key="1">
    <citation type="submission" date="2017-07" db="EMBL/GenBank/DDBJ databases">
        <title>Genome sequencing and assembly of Paenibacillus rigui.</title>
        <authorList>
            <person name="Mayilraj S."/>
        </authorList>
    </citation>
    <scope>NUCLEOTIDE SEQUENCE [LARGE SCALE GENOMIC DNA]</scope>
    <source>
        <strain evidence="4 5">JCM 16352</strain>
    </source>
</reference>
<protein>
    <submittedName>
        <fullName evidence="4">GNAT family N-acetyltransferase</fullName>
    </submittedName>
</protein>
<accession>A0A229UNR8</accession>
<keyword evidence="2" id="KW-0012">Acyltransferase</keyword>
<dbReference type="SUPFAM" id="SSF55729">
    <property type="entry name" value="Acyl-CoA N-acyltransferases (Nat)"/>
    <property type="match status" value="1"/>
</dbReference>
<dbReference type="InterPro" id="IPR016181">
    <property type="entry name" value="Acyl_CoA_acyltransferase"/>
</dbReference>
<dbReference type="InterPro" id="IPR000182">
    <property type="entry name" value="GNAT_dom"/>
</dbReference>
<sequence length="150" mass="17073">MKELTELLTIRKVSMNDAEAMTHIMSELGYRTSLENMAARMERIAFDPTHCTFVADLDGEVVGMIHLRTVLSYLNDNVSAQVSTLITKSEFRGQGVGKELMFRGEQWAKEQGAQSLLLNSGIKKEREEAHRFYENRGYSITGYRFSKSLL</sequence>
<evidence type="ECO:0000313" key="5">
    <source>
        <dbReference type="Proteomes" id="UP000215509"/>
    </source>
</evidence>
<dbReference type="EMBL" id="NMQW01000023">
    <property type="protein sequence ID" value="OXM85147.1"/>
    <property type="molecule type" value="Genomic_DNA"/>
</dbReference>
<dbReference type="AlphaFoldDB" id="A0A229UNR8"/>
<name>A0A229UNR8_9BACL</name>
<evidence type="ECO:0000313" key="4">
    <source>
        <dbReference type="EMBL" id="OXM85147.1"/>
    </source>
</evidence>
<dbReference type="InterPro" id="IPR050832">
    <property type="entry name" value="Bact_Acetyltransf"/>
</dbReference>
<dbReference type="PANTHER" id="PTHR43877:SF2">
    <property type="entry name" value="AMINOALKYLPHOSPHONATE N-ACETYLTRANSFERASE-RELATED"/>
    <property type="match status" value="1"/>
</dbReference>
<dbReference type="PROSITE" id="PS51186">
    <property type="entry name" value="GNAT"/>
    <property type="match status" value="1"/>
</dbReference>
<dbReference type="Gene3D" id="3.40.630.30">
    <property type="match status" value="1"/>
</dbReference>
<evidence type="ECO:0000259" key="3">
    <source>
        <dbReference type="PROSITE" id="PS51186"/>
    </source>
</evidence>
<evidence type="ECO:0000256" key="1">
    <source>
        <dbReference type="ARBA" id="ARBA00022679"/>
    </source>
</evidence>
<proteinExistence type="predicted"/>
<dbReference type="Pfam" id="PF00583">
    <property type="entry name" value="Acetyltransf_1"/>
    <property type="match status" value="1"/>
</dbReference>
<keyword evidence="5" id="KW-1185">Reference proteome</keyword>
<keyword evidence="1 4" id="KW-0808">Transferase</keyword>
<feature type="domain" description="N-acetyltransferase" evidence="3">
    <location>
        <begin position="8"/>
        <end position="150"/>
    </location>
</feature>
<dbReference type="OrthoDB" id="9797826at2"/>
<comment type="caution">
    <text evidence="4">The sequence shown here is derived from an EMBL/GenBank/DDBJ whole genome shotgun (WGS) entry which is preliminary data.</text>
</comment>